<dbReference type="AlphaFoldDB" id="X1MXK1"/>
<accession>X1MXK1</accession>
<keyword evidence="1" id="KW-0472">Membrane</keyword>
<sequence>TAVLTCKGCNENCVICGGSAAAFRKFYGRDRPVFRSPEAVVNNVKQIEKFSTGPIFILGDLLQAGEDYAVGAIAAGVLVLIGIVIKDRIKKAKTDDFKEVEK</sequence>
<evidence type="ECO:0000313" key="2">
    <source>
        <dbReference type="EMBL" id="GAI35978.1"/>
    </source>
</evidence>
<gene>
    <name evidence="2" type="ORF">S06H3_51399</name>
</gene>
<feature type="transmembrane region" description="Helical" evidence="1">
    <location>
        <begin position="68"/>
        <end position="85"/>
    </location>
</feature>
<dbReference type="SFLD" id="SFLDS00029">
    <property type="entry name" value="Radical_SAM"/>
    <property type="match status" value="1"/>
</dbReference>
<proteinExistence type="predicted"/>
<dbReference type="EMBL" id="BARV01032609">
    <property type="protein sequence ID" value="GAI35978.1"/>
    <property type="molecule type" value="Genomic_DNA"/>
</dbReference>
<reference evidence="2" key="1">
    <citation type="journal article" date="2014" name="Front. Microbiol.">
        <title>High frequency of phylogenetically diverse reductive dehalogenase-homologous genes in deep subseafloor sedimentary metagenomes.</title>
        <authorList>
            <person name="Kawai M."/>
            <person name="Futagami T."/>
            <person name="Toyoda A."/>
            <person name="Takaki Y."/>
            <person name="Nishi S."/>
            <person name="Hori S."/>
            <person name="Arai W."/>
            <person name="Tsubouchi T."/>
            <person name="Morono Y."/>
            <person name="Uchiyama I."/>
            <person name="Ito T."/>
            <person name="Fujiyama A."/>
            <person name="Inagaki F."/>
            <person name="Takami H."/>
        </authorList>
    </citation>
    <scope>NUCLEOTIDE SEQUENCE</scope>
    <source>
        <strain evidence="2">Expedition CK06-06</strain>
    </source>
</reference>
<dbReference type="InterPro" id="IPR007197">
    <property type="entry name" value="rSAM"/>
</dbReference>
<name>X1MXK1_9ZZZZ</name>
<dbReference type="GO" id="GO:0003824">
    <property type="term" value="F:catalytic activity"/>
    <property type="evidence" value="ECO:0007669"/>
    <property type="project" value="InterPro"/>
</dbReference>
<feature type="non-terminal residue" evidence="2">
    <location>
        <position position="1"/>
    </location>
</feature>
<evidence type="ECO:0000256" key="1">
    <source>
        <dbReference type="SAM" id="Phobius"/>
    </source>
</evidence>
<comment type="caution">
    <text evidence="2">The sequence shown here is derived from an EMBL/GenBank/DDBJ whole genome shotgun (WGS) entry which is preliminary data.</text>
</comment>
<organism evidence="2">
    <name type="scientific">marine sediment metagenome</name>
    <dbReference type="NCBI Taxonomy" id="412755"/>
    <lineage>
        <taxon>unclassified sequences</taxon>
        <taxon>metagenomes</taxon>
        <taxon>ecological metagenomes</taxon>
    </lineage>
</organism>
<dbReference type="GO" id="GO:0051536">
    <property type="term" value="F:iron-sulfur cluster binding"/>
    <property type="evidence" value="ECO:0007669"/>
    <property type="project" value="InterPro"/>
</dbReference>
<protein>
    <submittedName>
        <fullName evidence="2">Uncharacterized protein</fullName>
    </submittedName>
</protein>
<keyword evidence="1" id="KW-1133">Transmembrane helix</keyword>
<keyword evidence="1" id="KW-0812">Transmembrane</keyword>